<keyword evidence="7" id="KW-1185">Reference proteome</keyword>
<evidence type="ECO:0000313" key="7">
    <source>
        <dbReference type="Proteomes" id="UP000295122"/>
    </source>
</evidence>
<evidence type="ECO:0000256" key="5">
    <source>
        <dbReference type="SAM" id="Phobius"/>
    </source>
</evidence>
<evidence type="ECO:0000256" key="4">
    <source>
        <dbReference type="ARBA" id="ARBA00023136"/>
    </source>
</evidence>
<dbReference type="InterPro" id="IPR032808">
    <property type="entry name" value="DoxX"/>
</dbReference>
<dbReference type="OrthoDB" id="7064507at2"/>
<feature type="transmembrane region" description="Helical" evidence="5">
    <location>
        <begin position="60"/>
        <end position="79"/>
    </location>
</feature>
<dbReference type="EMBL" id="SNZR01000018">
    <property type="protein sequence ID" value="TDR85236.1"/>
    <property type="molecule type" value="Genomic_DNA"/>
</dbReference>
<gene>
    <name evidence="6" type="ORF">EV668_4782</name>
</gene>
<evidence type="ECO:0000313" key="6">
    <source>
        <dbReference type="EMBL" id="TDR85236.1"/>
    </source>
</evidence>
<organism evidence="6 7">
    <name type="scientific">Enterovirga rhinocerotis</name>
    <dbReference type="NCBI Taxonomy" id="1339210"/>
    <lineage>
        <taxon>Bacteria</taxon>
        <taxon>Pseudomonadati</taxon>
        <taxon>Pseudomonadota</taxon>
        <taxon>Alphaproteobacteria</taxon>
        <taxon>Hyphomicrobiales</taxon>
        <taxon>Methylobacteriaceae</taxon>
        <taxon>Enterovirga</taxon>
    </lineage>
</organism>
<accession>A0A4R7BMV3</accession>
<dbReference type="GO" id="GO:0016020">
    <property type="term" value="C:membrane"/>
    <property type="evidence" value="ECO:0007669"/>
    <property type="project" value="UniProtKB-SubCell"/>
</dbReference>
<evidence type="ECO:0000256" key="3">
    <source>
        <dbReference type="ARBA" id="ARBA00022989"/>
    </source>
</evidence>
<feature type="transmembrane region" description="Helical" evidence="5">
    <location>
        <begin position="86"/>
        <end position="106"/>
    </location>
</feature>
<comment type="caution">
    <text evidence="6">The sequence shown here is derived from an EMBL/GenBank/DDBJ whole genome shotgun (WGS) entry which is preliminary data.</text>
</comment>
<comment type="subcellular location">
    <subcellularLocation>
        <location evidence="1">Membrane</location>
        <topology evidence="1">Multi-pass membrane protein</topology>
    </subcellularLocation>
</comment>
<protein>
    <submittedName>
        <fullName evidence="6">Putative membrane protein YphA (DoxX/SURF4 family)</fullName>
    </submittedName>
</protein>
<proteinExistence type="predicted"/>
<dbReference type="Pfam" id="PF07681">
    <property type="entry name" value="DoxX"/>
    <property type="match status" value="1"/>
</dbReference>
<dbReference type="RefSeq" id="WP_133774886.1">
    <property type="nucleotide sequence ID" value="NZ_SNZR01000018.1"/>
</dbReference>
<keyword evidence="4 5" id="KW-0472">Membrane</keyword>
<name>A0A4R7BMV3_9HYPH</name>
<evidence type="ECO:0000256" key="1">
    <source>
        <dbReference type="ARBA" id="ARBA00004141"/>
    </source>
</evidence>
<dbReference type="AlphaFoldDB" id="A0A4R7BMV3"/>
<dbReference type="Proteomes" id="UP000295122">
    <property type="component" value="Unassembled WGS sequence"/>
</dbReference>
<sequence length="143" mass="14886">MDASATTPAPRLIEGLLGLPGLGRLARLLLASPFLGSGFGKLLDFPGATAEAAGLGLRPAMLVAACVILVQLGGSALFLTRRWCWLGAGLLAGFTIVATLIAHPFWQFAGLDRVRQTATFLEHMAIVGGFVAAALLVHGRPVR</sequence>
<keyword evidence="2 5" id="KW-0812">Transmembrane</keyword>
<evidence type="ECO:0000256" key="2">
    <source>
        <dbReference type="ARBA" id="ARBA00022692"/>
    </source>
</evidence>
<reference evidence="6 7" key="1">
    <citation type="submission" date="2019-03" db="EMBL/GenBank/DDBJ databases">
        <title>Genomic Encyclopedia of Type Strains, Phase IV (KMG-IV): sequencing the most valuable type-strain genomes for metagenomic binning, comparative biology and taxonomic classification.</title>
        <authorList>
            <person name="Goeker M."/>
        </authorList>
    </citation>
    <scope>NUCLEOTIDE SEQUENCE [LARGE SCALE GENOMIC DNA]</scope>
    <source>
        <strain evidence="6 7">DSM 25903</strain>
    </source>
</reference>
<keyword evidence="3 5" id="KW-1133">Transmembrane helix</keyword>
<feature type="transmembrane region" description="Helical" evidence="5">
    <location>
        <begin position="118"/>
        <end position="137"/>
    </location>
</feature>